<reference evidence="1" key="1">
    <citation type="submission" date="2020-04" db="EMBL/GenBank/DDBJ databases">
        <authorList>
            <person name="Alioto T."/>
            <person name="Alioto T."/>
            <person name="Gomez Garrido J."/>
        </authorList>
    </citation>
    <scope>NUCLEOTIDE SEQUENCE</scope>
    <source>
        <strain evidence="1">A484AB</strain>
    </source>
</reference>
<gene>
    <name evidence="1" type="ORF">PACLA_8A042007</name>
</gene>
<evidence type="ECO:0000313" key="2">
    <source>
        <dbReference type="Proteomes" id="UP001152795"/>
    </source>
</evidence>
<evidence type="ECO:0000313" key="1">
    <source>
        <dbReference type="EMBL" id="CAB4018632.1"/>
    </source>
</evidence>
<dbReference type="PROSITE" id="PS51257">
    <property type="entry name" value="PROKAR_LIPOPROTEIN"/>
    <property type="match status" value="1"/>
</dbReference>
<feature type="non-terminal residue" evidence="1">
    <location>
        <position position="52"/>
    </location>
</feature>
<sequence length="52" mass="6051">MKIFAVIVVVFFFIGCNGKSIQKRDIDDSEIEEAVEEFEEDMMKNSRGYLTK</sequence>
<proteinExistence type="predicted"/>
<dbReference type="Proteomes" id="UP001152795">
    <property type="component" value="Unassembled WGS sequence"/>
</dbReference>
<organism evidence="1 2">
    <name type="scientific">Paramuricea clavata</name>
    <name type="common">Red gorgonian</name>
    <name type="synonym">Violescent sea-whip</name>
    <dbReference type="NCBI Taxonomy" id="317549"/>
    <lineage>
        <taxon>Eukaryota</taxon>
        <taxon>Metazoa</taxon>
        <taxon>Cnidaria</taxon>
        <taxon>Anthozoa</taxon>
        <taxon>Octocorallia</taxon>
        <taxon>Malacalcyonacea</taxon>
        <taxon>Plexauridae</taxon>
        <taxon>Paramuricea</taxon>
    </lineage>
</organism>
<comment type="caution">
    <text evidence="1">The sequence shown here is derived from an EMBL/GenBank/DDBJ whole genome shotgun (WGS) entry which is preliminary data.</text>
</comment>
<dbReference type="EMBL" id="CACRXK020010095">
    <property type="protein sequence ID" value="CAB4018632.1"/>
    <property type="molecule type" value="Genomic_DNA"/>
</dbReference>
<dbReference type="AlphaFoldDB" id="A0A7D9J1L8"/>
<protein>
    <submittedName>
        <fullName evidence="1">Uncharacterized protein</fullName>
    </submittedName>
</protein>
<name>A0A7D9J1L8_PARCT</name>
<accession>A0A7D9J1L8</accession>
<keyword evidence="2" id="KW-1185">Reference proteome</keyword>